<dbReference type="PANTHER" id="PTHR21093:SF2">
    <property type="entry name" value="DIVERGENT PROTEIN KINASE DOMAIN 1C"/>
    <property type="match status" value="1"/>
</dbReference>
<reference evidence="2" key="2">
    <citation type="submission" date="2025-08" db="UniProtKB">
        <authorList>
            <consortium name="Ensembl"/>
        </authorList>
    </citation>
    <scope>IDENTIFICATION</scope>
</reference>
<dbReference type="SUPFAM" id="SSF56112">
    <property type="entry name" value="Protein kinase-like (PK-like)"/>
    <property type="match status" value="1"/>
</dbReference>
<dbReference type="Pfam" id="PF12260">
    <property type="entry name" value="PIP49_C"/>
    <property type="match status" value="1"/>
</dbReference>
<keyword evidence="3" id="KW-1185">Reference proteome</keyword>
<reference evidence="2" key="3">
    <citation type="submission" date="2025-09" db="UniProtKB">
        <authorList>
            <consortium name="Ensembl"/>
        </authorList>
    </citation>
    <scope>IDENTIFICATION</scope>
</reference>
<sequence>MIPRIPTNLFIERSDLMKDQPEQKQDLVKTCVCVCGWVLTHHNISFHFSFQQNSFGEGSVTGDMCEDLCNGKKVIEARWRGNPIILKSKLENFSSYEPLGILDYQEGGGGGGGGSNSSLAKLWGKKLKNRDKGYSRAELASLWSLLQQEEYTFLRVLQDLSTHVAKVLGSCGHFYAVEYLSAGHAWDQNIFSLEEVAVSGLEMVHRIALSFLDMVWHFDNDFTHKLHLCDIKPENFAIRKDLTVVAIDVDMAFFEPKMRDILDQNCSSDDDCNFFDCSSRCNLNKRRCSPRRRNSNLQFSGQREVKRDVTPGVLLFYFIIYS</sequence>
<dbReference type="AlphaFoldDB" id="A0A4W6BK07"/>
<proteinExistence type="predicted"/>
<dbReference type="InParanoid" id="A0A4W6BK07"/>
<dbReference type="InterPro" id="IPR022049">
    <property type="entry name" value="FAM69_kinase_dom"/>
</dbReference>
<reference evidence="3" key="1">
    <citation type="submission" date="2015-09" db="EMBL/GenBank/DDBJ databases">
        <authorList>
            <person name="Sai Rama Sridatta P."/>
        </authorList>
    </citation>
    <scope>NUCLEOTIDE SEQUENCE [LARGE SCALE GENOMIC DNA]</scope>
</reference>
<evidence type="ECO:0000313" key="3">
    <source>
        <dbReference type="Proteomes" id="UP000314980"/>
    </source>
</evidence>
<gene>
    <name evidence="2" type="primary">DIPK1C</name>
</gene>
<feature type="domain" description="FAM69 protein-kinase" evidence="1">
    <location>
        <begin position="142"/>
        <end position="300"/>
    </location>
</feature>
<dbReference type="Proteomes" id="UP000314980">
    <property type="component" value="Unassembled WGS sequence"/>
</dbReference>
<dbReference type="GeneTree" id="ENSGT00390000006452"/>
<name>A0A4W6BK07_LATCA</name>
<evidence type="ECO:0000313" key="2">
    <source>
        <dbReference type="Ensembl" id="ENSLCAP00010000811.1"/>
    </source>
</evidence>
<dbReference type="Ensembl" id="ENSLCAT00010000858.1">
    <property type="protein sequence ID" value="ENSLCAP00010000811.1"/>
    <property type="gene ID" value="ENSLCAG00010000494.1"/>
</dbReference>
<accession>A0A4W6BK07</accession>
<organism evidence="2 3">
    <name type="scientific">Lates calcarifer</name>
    <name type="common">Barramundi</name>
    <name type="synonym">Holocentrus calcarifer</name>
    <dbReference type="NCBI Taxonomy" id="8187"/>
    <lineage>
        <taxon>Eukaryota</taxon>
        <taxon>Metazoa</taxon>
        <taxon>Chordata</taxon>
        <taxon>Craniata</taxon>
        <taxon>Vertebrata</taxon>
        <taxon>Euteleostomi</taxon>
        <taxon>Actinopterygii</taxon>
        <taxon>Neopterygii</taxon>
        <taxon>Teleostei</taxon>
        <taxon>Neoteleostei</taxon>
        <taxon>Acanthomorphata</taxon>
        <taxon>Carangaria</taxon>
        <taxon>Carangaria incertae sedis</taxon>
        <taxon>Centropomidae</taxon>
        <taxon>Lates</taxon>
    </lineage>
</organism>
<evidence type="ECO:0000259" key="1">
    <source>
        <dbReference type="Pfam" id="PF12260"/>
    </source>
</evidence>
<dbReference type="InterPro" id="IPR011009">
    <property type="entry name" value="Kinase-like_dom_sf"/>
</dbReference>
<protein>
    <submittedName>
        <fullName evidence="2">Divergent protein kinase domain 1C</fullName>
    </submittedName>
</protein>
<dbReference type="PANTHER" id="PTHR21093">
    <property type="entry name" value="DIVERGENT PROTEIN KINASE DOMAIN 1C-RELATED"/>
    <property type="match status" value="1"/>
</dbReference>